<reference evidence="4" key="3">
    <citation type="submission" date="2017-10" db="EMBL/GenBank/DDBJ databases">
        <authorList>
            <person name="Frank J."/>
        </authorList>
    </citation>
    <scope>NUCLEOTIDE SEQUENCE [LARGE SCALE GENOMIC DNA]</scope>
</reference>
<keyword evidence="4" id="KW-1185">Reference proteome</keyword>
<evidence type="ECO:0000313" key="3">
    <source>
        <dbReference type="EMBL" id="SOH05643.1"/>
    </source>
</evidence>
<sequence length="71" mass="8276">MDNDKLNMVKNSKLLQQFERSLKKEKPDYQKNMEIFEGMYKEAVYLNAIPLKDPLDGLEVDIKIARVSNSV</sequence>
<reference evidence="1" key="2">
    <citation type="submission" date="2006-01" db="EMBL/GenBank/DDBJ databases">
        <authorList>
            <person name="Genoscope"/>
        </authorList>
    </citation>
    <scope>NUCLEOTIDE SEQUENCE</scope>
</reference>
<accession>Q1PUK3</accession>
<gene>
    <name evidence="2" type="ORF">KsCSTR_39520</name>
    <name evidence="3" type="ORF">KSMBR1_3166</name>
    <name evidence="1" type="ORF">kustb0153</name>
</gene>
<reference evidence="2 5" key="5">
    <citation type="submission" date="2020-02" db="EMBL/GenBank/DDBJ databases">
        <title>Newly sequenced genome of strain CSTR1 showed variability in Candidatus Kuenenia stuttgartiensis genomes.</title>
        <authorList>
            <person name="Ding C."/>
            <person name="Adrian L."/>
        </authorList>
    </citation>
    <scope>NUCLEOTIDE SEQUENCE [LARGE SCALE GENOMIC DNA]</scope>
    <source>
        <strain evidence="2 5">CSTR1</strain>
    </source>
</reference>
<reference evidence="3" key="4">
    <citation type="submission" date="2017-10" db="EMBL/GenBank/DDBJ databases">
        <authorList>
            <person name="Banno H."/>
            <person name="Chua N.-H."/>
        </authorList>
    </citation>
    <scope>NUCLEOTIDE SEQUENCE [LARGE SCALE GENOMIC DNA]</scope>
    <source>
        <strain evidence="3">Kuenenia_mbr1_ru-nijmegen</strain>
    </source>
</reference>
<evidence type="ECO:0000313" key="1">
    <source>
        <dbReference type="EMBL" id="CAJ70898.1"/>
    </source>
</evidence>
<evidence type="ECO:0000313" key="2">
    <source>
        <dbReference type="EMBL" id="QII13331.1"/>
    </source>
</evidence>
<name>Q1PUK3_KUEST</name>
<reference evidence="1" key="1">
    <citation type="journal article" date="2006" name="Nature">
        <title>Deciphering the evolution and metabolism of an anammox bacterium from a community genome.</title>
        <authorList>
            <person name="Strous M."/>
            <person name="Pelletier E."/>
            <person name="Mangenot S."/>
            <person name="Rattei T."/>
            <person name="Lehner A."/>
            <person name="Taylor M.W."/>
            <person name="Horn M."/>
            <person name="Daims H."/>
            <person name="Bartol-Mavel D."/>
            <person name="Wincker P."/>
            <person name="Barbe V."/>
            <person name="Fonknechten N."/>
            <person name="Vallenet D."/>
            <person name="Segurens B."/>
            <person name="Schenowitz-Truong C."/>
            <person name="Medigue C."/>
            <person name="Collingro A."/>
            <person name="Snel B."/>
            <person name="Dutilh B.E."/>
            <person name="OpDenCamp H.J.M."/>
            <person name="vanDerDrift C."/>
            <person name="Cirpus I."/>
            <person name="vanDePas-Schoonen K.T."/>
            <person name="Harhangi H.R."/>
            <person name="vanNiftrik L."/>
            <person name="Schmid M."/>
            <person name="Keltjens J."/>
            <person name="vanDeVossenberg J."/>
            <person name="Kartal B."/>
            <person name="Meier H."/>
            <person name="Frishman D."/>
            <person name="Huynen M.A."/>
            <person name="Mewes H."/>
            <person name="Weissenbach J."/>
            <person name="Jetten M.S.M."/>
            <person name="Wagner M."/>
            <person name="LePaslier D."/>
        </authorList>
    </citation>
    <scope>NUCLEOTIDE SEQUENCE</scope>
</reference>
<dbReference type="EMBL" id="CP049055">
    <property type="protein sequence ID" value="QII13331.1"/>
    <property type="molecule type" value="Genomic_DNA"/>
</dbReference>
<dbReference type="AlphaFoldDB" id="Q1PUK3"/>
<dbReference type="KEGG" id="kst:KSMBR1_3166"/>
<organism evidence="1">
    <name type="scientific">Kuenenia stuttgartiensis</name>
    <dbReference type="NCBI Taxonomy" id="174633"/>
    <lineage>
        <taxon>Bacteria</taxon>
        <taxon>Pseudomonadati</taxon>
        <taxon>Planctomycetota</taxon>
        <taxon>Candidatus Brocadiia</taxon>
        <taxon>Candidatus Brocadiales</taxon>
        <taxon>Candidatus Brocadiaceae</taxon>
        <taxon>Candidatus Kuenenia</taxon>
    </lineage>
</organism>
<dbReference type="Proteomes" id="UP000501926">
    <property type="component" value="Chromosome"/>
</dbReference>
<proteinExistence type="predicted"/>
<dbReference type="EMBL" id="LT934425">
    <property type="protein sequence ID" value="SOH05643.1"/>
    <property type="molecule type" value="Genomic_DNA"/>
</dbReference>
<dbReference type="EMBL" id="CT573074">
    <property type="protein sequence ID" value="CAJ70898.1"/>
    <property type="molecule type" value="Genomic_DNA"/>
</dbReference>
<dbReference type="Proteomes" id="UP000221734">
    <property type="component" value="Chromosome Kuenenia_stuttgartiensis_MBR1"/>
</dbReference>
<evidence type="ECO:0000313" key="4">
    <source>
        <dbReference type="Proteomes" id="UP000221734"/>
    </source>
</evidence>
<protein>
    <submittedName>
        <fullName evidence="1">Uncharacterized protein</fullName>
    </submittedName>
</protein>
<evidence type="ECO:0000313" key="5">
    <source>
        <dbReference type="Proteomes" id="UP000501926"/>
    </source>
</evidence>